<name>N1Q264_DOTSN</name>
<dbReference type="OMA" id="HYSARTQ"/>
<sequence length="483" mass="51668">MPNARPPPLDLNRANTRRVPKLAVRNRSPAVVSEGAQSSQESNNEAPHSSLDTEARHPSGPHSRQNSSHLLRPDHRHSRHTSKAPSETEQQYGRQAGKKKGAGVLGFLTLREPSTSAFEEFAEQERKKAAQKNLKLGGVTLPGVSSQRLPDHVPKVNSKWDGLPDFAKRKLDKDREREKFKRGSVTSLASNGSGDAPRRSYGSLSSKPAARQATGKGGPASRDGPVPVEDRPDSAISSNAHPPLTHTQGQSPNDVRSQTMHQASNSPATFALDSQDNAFELDLSDVPNLQEHDYSSGSATSPEASPRTPAFDVVTTGLHYSARTQSPAALVSAPPRRNGHLRTVEGEDVVGQISDSNSLGRAMMQSTKGSGRSLFAQVGKIMPLIKETSDIVRIDSRTASPEPAMARKSSRPACTSATPAVSAPGSGFNESNGKASPAAAAMGSAKNDVLPWDMFEPPLESVTNIKGTSEFSKLKRFSKLGRK</sequence>
<feature type="region of interest" description="Disordered" evidence="1">
    <location>
        <begin position="289"/>
        <end position="308"/>
    </location>
</feature>
<dbReference type="Proteomes" id="UP000016933">
    <property type="component" value="Unassembled WGS sequence"/>
</dbReference>
<keyword evidence="3" id="KW-1185">Reference proteome</keyword>
<evidence type="ECO:0000313" key="2">
    <source>
        <dbReference type="EMBL" id="EME49846.1"/>
    </source>
</evidence>
<feature type="region of interest" description="Disordered" evidence="1">
    <location>
        <begin position="398"/>
        <end position="443"/>
    </location>
</feature>
<dbReference type="HOGENOM" id="CLU_565015_0_0_1"/>
<organism evidence="2 3">
    <name type="scientific">Dothistroma septosporum (strain NZE10 / CBS 128990)</name>
    <name type="common">Red band needle blight fungus</name>
    <name type="synonym">Mycosphaerella pini</name>
    <dbReference type="NCBI Taxonomy" id="675120"/>
    <lineage>
        <taxon>Eukaryota</taxon>
        <taxon>Fungi</taxon>
        <taxon>Dikarya</taxon>
        <taxon>Ascomycota</taxon>
        <taxon>Pezizomycotina</taxon>
        <taxon>Dothideomycetes</taxon>
        <taxon>Dothideomycetidae</taxon>
        <taxon>Mycosphaerellales</taxon>
        <taxon>Mycosphaerellaceae</taxon>
        <taxon>Dothistroma</taxon>
    </lineage>
</organism>
<dbReference type="AlphaFoldDB" id="N1Q264"/>
<feature type="compositionally biased region" description="Polar residues" evidence="1">
    <location>
        <begin position="83"/>
        <end position="93"/>
    </location>
</feature>
<feature type="compositionally biased region" description="Polar residues" evidence="1">
    <location>
        <begin position="35"/>
        <end position="50"/>
    </location>
</feature>
<feature type="compositionally biased region" description="Low complexity" evidence="1">
    <location>
        <begin position="433"/>
        <end position="443"/>
    </location>
</feature>
<proteinExistence type="predicted"/>
<reference evidence="2 3" key="2">
    <citation type="journal article" date="2012" name="PLoS Pathog.">
        <title>Diverse lifestyles and strategies of plant pathogenesis encoded in the genomes of eighteen Dothideomycetes fungi.</title>
        <authorList>
            <person name="Ohm R.A."/>
            <person name="Feau N."/>
            <person name="Henrissat B."/>
            <person name="Schoch C.L."/>
            <person name="Horwitz B.A."/>
            <person name="Barry K.W."/>
            <person name="Condon B.J."/>
            <person name="Copeland A.C."/>
            <person name="Dhillon B."/>
            <person name="Glaser F."/>
            <person name="Hesse C.N."/>
            <person name="Kosti I."/>
            <person name="LaButti K."/>
            <person name="Lindquist E.A."/>
            <person name="Lucas S."/>
            <person name="Salamov A.A."/>
            <person name="Bradshaw R.E."/>
            <person name="Ciuffetti L."/>
            <person name="Hamelin R.C."/>
            <person name="Kema G.H.J."/>
            <person name="Lawrence C."/>
            <person name="Scott J.A."/>
            <person name="Spatafora J.W."/>
            <person name="Turgeon B.G."/>
            <person name="de Wit P.J.G.M."/>
            <person name="Zhong S."/>
            <person name="Goodwin S.B."/>
            <person name="Grigoriev I.V."/>
        </authorList>
    </citation>
    <scope>NUCLEOTIDE SEQUENCE [LARGE SCALE GENOMIC DNA]</scope>
    <source>
        <strain evidence="3">NZE10 / CBS 128990</strain>
    </source>
</reference>
<evidence type="ECO:0000256" key="1">
    <source>
        <dbReference type="SAM" id="MobiDB-lite"/>
    </source>
</evidence>
<protein>
    <submittedName>
        <fullName evidence="2">Uncharacterized protein</fullName>
    </submittedName>
</protein>
<feature type="compositionally biased region" description="Basic and acidic residues" evidence="1">
    <location>
        <begin position="166"/>
        <end position="181"/>
    </location>
</feature>
<feature type="region of interest" description="Disordered" evidence="1">
    <location>
        <begin position="122"/>
        <end position="265"/>
    </location>
</feature>
<dbReference type="OrthoDB" id="4117770at2759"/>
<dbReference type="eggNOG" id="ENOG502SUCZ">
    <property type="taxonomic scope" value="Eukaryota"/>
</dbReference>
<dbReference type="EMBL" id="KB446535">
    <property type="protein sequence ID" value="EME49846.1"/>
    <property type="molecule type" value="Genomic_DNA"/>
</dbReference>
<feature type="region of interest" description="Disordered" evidence="1">
    <location>
        <begin position="1"/>
        <end position="105"/>
    </location>
</feature>
<feature type="compositionally biased region" description="Polar residues" evidence="1">
    <location>
        <begin position="184"/>
        <end position="193"/>
    </location>
</feature>
<evidence type="ECO:0000313" key="3">
    <source>
        <dbReference type="Proteomes" id="UP000016933"/>
    </source>
</evidence>
<accession>N1Q264</accession>
<reference evidence="3" key="1">
    <citation type="journal article" date="2012" name="PLoS Genet.">
        <title>The genomes of the fungal plant pathogens Cladosporium fulvum and Dothistroma septosporum reveal adaptation to different hosts and lifestyles but also signatures of common ancestry.</title>
        <authorList>
            <person name="de Wit P.J.G.M."/>
            <person name="van der Burgt A."/>
            <person name="Oekmen B."/>
            <person name="Stergiopoulos I."/>
            <person name="Abd-Elsalam K.A."/>
            <person name="Aerts A.L."/>
            <person name="Bahkali A.H."/>
            <person name="Beenen H.G."/>
            <person name="Chettri P."/>
            <person name="Cox M.P."/>
            <person name="Datema E."/>
            <person name="de Vries R.P."/>
            <person name="Dhillon B."/>
            <person name="Ganley A.R."/>
            <person name="Griffiths S.A."/>
            <person name="Guo Y."/>
            <person name="Hamelin R.C."/>
            <person name="Henrissat B."/>
            <person name="Kabir M.S."/>
            <person name="Jashni M.K."/>
            <person name="Kema G."/>
            <person name="Klaubauf S."/>
            <person name="Lapidus A."/>
            <person name="Levasseur A."/>
            <person name="Lindquist E."/>
            <person name="Mehrabi R."/>
            <person name="Ohm R.A."/>
            <person name="Owen T.J."/>
            <person name="Salamov A."/>
            <person name="Schwelm A."/>
            <person name="Schijlen E."/>
            <person name="Sun H."/>
            <person name="van den Burg H.A."/>
            <person name="van Ham R.C.H.J."/>
            <person name="Zhang S."/>
            <person name="Goodwin S.B."/>
            <person name="Grigoriev I.V."/>
            <person name="Collemare J."/>
            <person name="Bradshaw R.E."/>
        </authorList>
    </citation>
    <scope>NUCLEOTIDE SEQUENCE [LARGE SCALE GENOMIC DNA]</scope>
    <source>
        <strain evidence="3">NZE10 / CBS 128990</strain>
    </source>
</reference>
<feature type="compositionally biased region" description="Polar residues" evidence="1">
    <location>
        <begin position="235"/>
        <end position="265"/>
    </location>
</feature>
<gene>
    <name evidence="2" type="ORF">DOTSEDRAFT_68590</name>
</gene>